<accession>A0ABX0XH70</accession>
<name>A0ABX0XH70_9BACT</name>
<dbReference type="RefSeq" id="WP_168040004.1">
    <property type="nucleotide sequence ID" value="NZ_JAATJH010000009.1"/>
</dbReference>
<proteinExistence type="predicted"/>
<reference evidence="2 3" key="1">
    <citation type="submission" date="2020-03" db="EMBL/GenBank/DDBJ databases">
        <title>Genomic Encyclopedia of Type Strains, Phase IV (KMG-IV): sequencing the most valuable type-strain genomes for metagenomic binning, comparative biology and taxonomic classification.</title>
        <authorList>
            <person name="Goeker M."/>
        </authorList>
    </citation>
    <scope>NUCLEOTIDE SEQUENCE [LARGE SCALE GENOMIC DNA]</scope>
    <source>
        <strain evidence="2 3">DSM 105096</strain>
    </source>
</reference>
<gene>
    <name evidence="2" type="ORF">GGR27_003734</name>
</gene>
<feature type="transmembrane region" description="Helical" evidence="1">
    <location>
        <begin position="29"/>
        <end position="47"/>
    </location>
</feature>
<feature type="transmembrane region" description="Helical" evidence="1">
    <location>
        <begin position="53"/>
        <end position="72"/>
    </location>
</feature>
<protein>
    <submittedName>
        <fullName evidence="2">Uncharacterized protein</fullName>
    </submittedName>
</protein>
<keyword evidence="3" id="KW-1185">Reference proteome</keyword>
<comment type="caution">
    <text evidence="2">The sequence shown here is derived from an EMBL/GenBank/DDBJ whole genome shotgun (WGS) entry which is preliminary data.</text>
</comment>
<dbReference type="EMBL" id="JAATJH010000009">
    <property type="protein sequence ID" value="NJC28213.1"/>
    <property type="molecule type" value="Genomic_DNA"/>
</dbReference>
<keyword evidence="1" id="KW-0812">Transmembrane</keyword>
<dbReference type="Proteomes" id="UP000770785">
    <property type="component" value="Unassembled WGS sequence"/>
</dbReference>
<organism evidence="2 3">
    <name type="scientific">Neolewinella antarctica</name>
    <dbReference type="NCBI Taxonomy" id="442734"/>
    <lineage>
        <taxon>Bacteria</taxon>
        <taxon>Pseudomonadati</taxon>
        <taxon>Bacteroidota</taxon>
        <taxon>Saprospiria</taxon>
        <taxon>Saprospirales</taxon>
        <taxon>Lewinellaceae</taxon>
        <taxon>Neolewinella</taxon>
    </lineage>
</organism>
<keyword evidence="1" id="KW-0472">Membrane</keyword>
<evidence type="ECO:0000313" key="2">
    <source>
        <dbReference type="EMBL" id="NJC28213.1"/>
    </source>
</evidence>
<evidence type="ECO:0000256" key="1">
    <source>
        <dbReference type="SAM" id="Phobius"/>
    </source>
</evidence>
<sequence>MQRDARIIRHPGLKPLWNSLERERRQQQIVSVVLMVVGLSTAVVGVVVRSAVWPVVGGFLASFALWWLYRILSDQPLAYLHRQLRDEPETIAWVYSTQTERMPFGFKTQSMGTLYLVEPDGTTQSYSLKPGKLRLVVKTLNRVLPHADFGYTEARDMKYRGEVTRVRGGRREQDIGF</sequence>
<keyword evidence="1" id="KW-1133">Transmembrane helix</keyword>
<evidence type="ECO:0000313" key="3">
    <source>
        <dbReference type="Proteomes" id="UP000770785"/>
    </source>
</evidence>